<dbReference type="Proteomes" id="UP000324907">
    <property type="component" value="Unassembled WGS sequence"/>
</dbReference>
<feature type="region of interest" description="Disordered" evidence="1">
    <location>
        <begin position="261"/>
        <end position="300"/>
    </location>
</feature>
<evidence type="ECO:0000313" key="3">
    <source>
        <dbReference type="EMBL" id="KAA0150966.1"/>
    </source>
</evidence>
<evidence type="ECO:0000313" key="5">
    <source>
        <dbReference type="EMBL" id="KAA0163269.1"/>
    </source>
</evidence>
<evidence type="ECO:0000259" key="2">
    <source>
        <dbReference type="Pfam" id="PF07933"/>
    </source>
</evidence>
<name>A0A5A8DE16_CAFRO</name>
<dbReference type="EMBL" id="VLTN01000030">
    <property type="protein sequence ID" value="KAA0150966.1"/>
    <property type="molecule type" value="Genomic_DNA"/>
</dbReference>
<sequence length="300" mass="29767">MAASADASGLDDIDFVRLVKDRVFGFKIPPRRGGASGYVAAEWKEHQIWVGELRVVSRGPLCRVVLTTKSSGNVFAVCPIRKGGPSAVEKASDSSRYFALRIEDPRSGRHMWLGIGFSQRSDAFDFSVALQEHEKDVDAAENPVAMDLGDAADIDLGGLPADGRIKISLKKPAAGPAGGRAAAGGARGGGAGAGAGAKPRRTGPIAGGKFALPKPSTTGALAPPKGPAVSRASRAGATSDVGAVTAGVGRMSLGAAPAPAAAAAGADADEDDFFGGGGGGGGGAAGAGSGTGAGDDDWTF</sequence>
<dbReference type="AlphaFoldDB" id="A0A5A8DE16"/>
<dbReference type="PANTHER" id="PTHR12847:SF9">
    <property type="entry name" value="NECAP-LIKE PROTEIN CG9132"/>
    <property type="match status" value="1"/>
</dbReference>
<dbReference type="Proteomes" id="UP000323011">
    <property type="component" value="Unassembled WGS sequence"/>
</dbReference>
<evidence type="ECO:0000313" key="8">
    <source>
        <dbReference type="Proteomes" id="UP000325113"/>
    </source>
</evidence>
<dbReference type="InterPro" id="IPR011993">
    <property type="entry name" value="PH-like_dom_sf"/>
</dbReference>
<proteinExistence type="predicted"/>
<evidence type="ECO:0000313" key="4">
    <source>
        <dbReference type="EMBL" id="KAA0153725.1"/>
    </source>
</evidence>
<dbReference type="EMBL" id="VLTM01000098">
    <property type="protein sequence ID" value="KAA0153725.1"/>
    <property type="molecule type" value="Genomic_DNA"/>
</dbReference>
<feature type="domain" description="NECAP PHear" evidence="2">
    <location>
        <begin position="15"/>
        <end position="144"/>
    </location>
</feature>
<accession>A0A5A8DE16</accession>
<comment type="caution">
    <text evidence="5">The sequence shown here is derived from an EMBL/GenBank/DDBJ whole genome shotgun (WGS) entry which is preliminary data.</text>
</comment>
<evidence type="ECO:0000313" key="6">
    <source>
        <dbReference type="Proteomes" id="UP000323011"/>
    </source>
</evidence>
<gene>
    <name evidence="5" type="ORF">FNF28_04328</name>
    <name evidence="3" type="ORF">FNF29_04856</name>
    <name evidence="4" type="ORF">FNF31_06428</name>
</gene>
<dbReference type="Pfam" id="PF07933">
    <property type="entry name" value="DUF1681"/>
    <property type="match status" value="1"/>
</dbReference>
<dbReference type="GO" id="GO:0030125">
    <property type="term" value="C:clathrin vesicle coat"/>
    <property type="evidence" value="ECO:0007669"/>
    <property type="project" value="TreeGrafter"/>
</dbReference>
<dbReference type="CDD" id="cd13228">
    <property type="entry name" value="PHear_NECAP"/>
    <property type="match status" value="1"/>
</dbReference>
<evidence type="ECO:0000313" key="7">
    <source>
        <dbReference type="Proteomes" id="UP000324907"/>
    </source>
</evidence>
<dbReference type="InterPro" id="IPR012466">
    <property type="entry name" value="NECAP_PHear"/>
</dbReference>
<dbReference type="GO" id="GO:0006897">
    <property type="term" value="P:endocytosis"/>
    <property type="evidence" value="ECO:0007669"/>
    <property type="project" value="InterPro"/>
</dbReference>
<dbReference type="Gene3D" id="2.30.29.30">
    <property type="entry name" value="Pleckstrin-homology domain (PH domain)/Phosphotyrosine-binding domain (PTB)"/>
    <property type="match status" value="1"/>
</dbReference>
<dbReference type="SUPFAM" id="SSF50729">
    <property type="entry name" value="PH domain-like"/>
    <property type="match status" value="1"/>
</dbReference>
<protein>
    <recommendedName>
        <fullName evidence="2">NECAP PHear domain-containing protein</fullName>
    </recommendedName>
</protein>
<feature type="compositionally biased region" description="Gly residues" evidence="1">
    <location>
        <begin position="176"/>
        <end position="195"/>
    </location>
</feature>
<reference evidence="6 7" key="1">
    <citation type="submission" date="2019-07" db="EMBL/GenBank/DDBJ databases">
        <title>Genomes of Cafeteria roenbergensis.</title>
        <authorList>
            <person name="Fischer M.G."/>
            <person name="Hackl T."/>
            <person name="Roman M."/>
        </authorList>
    </citation>
    <scope>NUCLEOTIDE SEQUENCE [LARGE SCALE GENOMIC DNA]</scope>
    <source>
        <strain evidence="3 6">BVI</strain>
        <strain evidence="4 8">Cflag</strain>
        <strain evidence="5 7">RCC970-E3</strain>
    </source>
</reference>
<feature type="compositionally biased region" description="Gly residues" evidence="1">
    <location>
        <begin position="274"/>
        <end position="293"/>
    </location>
</feature>
<dbReference type="EMBL" id="VLTL01000069">
    <property type="protein sequence ID" value="KAA0163269.1"/>
    <property type="molecule type" value="Genomic_DNA"/>
</dbReference>
<feature type="region of interest" description="Disordered" evidence="1">
    <location>
        <begin position="171"/>
        <end position="238"/>
    </location>
</feature>
<evidence type="ECO:0000256" key="1">
    <source>
        <dbReference type="SAM" id="MobiDB-lite"/>
    </source>
</evidence>
<dbReference type="PANTHER" id="PTHR12847">
    <property type="entry name" value="ATP-BINDING CASSETTE ABC TRANSPORTER-RELATED"/>
    <property type="match status" value="1"/>
</dbReference>
<organism evidence="5 7">
    <name type="scientific">Cafeteria roenbergensis</name>
    <name type="common">Marine flagellate</name>
    <dbReference type="NCBI Taxonomy" id="33653"/>
    <lineage>
        <taxon>Eukaryota</taxon>
        <taxon>Sar</taxon>
        <taxon>Stramenopiles</taxon>
        <taxon>Bigyra</taxon>
        <taxon>Opalozoa</taxon>
        <taxon>Bicosoecida</taxon>
        <taxon>Cafeteriaceae</taxon>
        <taxon>Cafeteria</taxon>
    </lineage>
</organism>
<keyword evidence="6" id="KW-1185">Reference proteome</keyword>
<dbReference type="Proteomes" id="UP000325113">
    <property type="component" value="Unassembled WGS sequence"/>
</dbReference>